<dbReference type="NCBIfam" id="NF000799">
    <property type="entry name" value="PRK00054.1-4"/>
    <property type="match status" value="1"/>
</dbReference>
<evidence type="ECO:0000256" key="12">
    <source>
        <dbReference type="PIRSR" id="PIRSR006816-1"/>
    </source>
</evidence>
<evidence type="ECO:0000256" key="7">
    <source>
        <dbReference type="ARBA" id="ARBA00022975"/>
    </source>
</evidence>
<dbReference type="UniPathway" id="UPA00070">
    <property type="reaction ID" value="UER00945"/>
</dbReference>
<evidence type="ECO:0000256" key="9">
    <source>
        <dbReference type="ARBA" id="ARBA00023004"/>
    </source>
</evidence>
<evidence type="ECO:0000256" key="6">
    <source>
        <dbReference type="ARBA" id="ARBA00022827"/>
    </source>
</evidence>
<keyword evidence="5 11" id="KW-0479">Metal-binding</keyword>
<comment type="cofactor">
    <cofactor evidence="13">
        <name>[2Fe-2S] cluster</name>
        <dbReference type="ChEBI" id="CHEBI:190135"/>
    </cofactor>
    <text evidence="13">Binds 1 [2Fe-2S] cluster per subunit.</text>
</comment>
<feature type="binding site" evidence="11 13">
    <location>
        <position position="220"/>
    </location>
    <ligand>
        <name>[2Fe-2S] cluster</name>
        <dbReference type="ChEBI" id="CHEBI:190135"/>
    </ligand>
</feature>
<feature type="domain" description="FAD-binding FR-type" evidence="14">
    <location>
        <begin position="1"/>
        <end position="101"/>
    </location>
</feature>
<comment type="subunit">
    <text evidence="11">Heterotetramer of 2 PyrK and 2 PyrD type B subunits.</text>
</comment>
<name>A0A6N8CQU0_9BACI</name>
<feature type="binding site" evidence="11 13">
    <location>
        <position position="228"/>
    </location>
    <ligand>
        <name>[2Fe-2S] cluster</name>
        <dbReference type="ChEBI" id="CHEBI:190135"/>
    </ligand>
</feature>
<dbReference type="PANTHER" id="PTHR43513:SF3">
    <property type="entry name" value="DIHYDROOROTATE DEHYDROGENASE B (NAD(+)), ELECTRON TRANSFER SUBUNIT-RELATED"/>
    <property type="match status" value="1"/>
</dbReference>
<dbReference type="Pfam" id="PF10418">
    <property type="entry name" value="DHODB_Fe-S_bind"/>
    <property type="match status" value="1"/>
</dbReference>
<evidence type="ECO:0000256" key="8">
    <source>
        <dbReference type="ARBA" id="ARBA00022982"/>
    </source>
</evidence>
<feature type="binding site" evidence="11 12">
    <location>
        <begin position="52"/>
        <end position="55"/>
    </location>
    <ligand>
        <name>FAD</name>
        <dbReference type="ChEBI" id="CHEBI:57692"/>
    </ligand>
</feature>
<comment type="cofactor">
    <cofactor evidence="11 12">
        <name>FAD</name>
        <dbReference type="ChEBI" id="CHEBI:57692"/>
    </cofactor>
    <text evidence="11 12">Binds 1 FAD per subunit.</text>
</comment>
<dbReference type="Proteomes" id="UP000440978">
    <property type="component" value="Unassembled WGS sequence"/>
</dbReference>
<dbReference type="InterPro" id="IPR001433">
    <property type="entry name" value="OxRdtase_FAD/NAD-bd"/>
</dbReference>
<keyword evidence="4 11" id="KW-0001">2Fe-2S</keyword>
<dbReference type="InterPro" id="IPR050353">
    <property type="entry name" value="PyrK_electron_transfer"/>
</dbReference>
<comment type="similarity">
    <text evidence="1 11">Belongs to the PyrK family.</text>
</comment>
<protein>
    <recommendedName>
        <fullName evidence="11">Dihydroorotate dehydrogenase B (NAD(+)), electron transfer subunit</fullName>
    </recommendedName>
    <alternativeName>
        <fullName evidence="11">Dihydroorotate oxidase B, electron transfer subunit</fullName>
    </alternativeName>
</protein>
<evidence type="ECO:0000256" key="1">
    <source>
        <dbReference type="ARBA" id="ARBA00006422"/>
    </source>
</evidence>
<dbReference type="PANTHER" id="PTHR43513">
    <property type="entry name" value="DIHYDROOROTATE DEHYDROGENASE B (NAD(+)), ELECTRON TRANSFER SUBUNIT"/>
    <property type="match status" value="1"/>
</dbReference>
<dbReference type="InterPro" id="IPR019480">
    <property type="entry name" value="Dihydroorotate_DH_Fe-S-bd"/>
</dbReference>
<keyword evidence="3 11" id="KW-0285">Flavoprotein</keyword>
<reference evidence="15 16" key="1">
    <citation type="submission" date="2019-11" db="EMBL/GenBank/DDBJ databases">
        <title>Terrilactibacillus tamarindus sp. nov. BCM23-1 isolated from bark of Tamarindus indica.</title>
        <authorList>
            <person name="Kingkaew E."/>
            <person name="Tanasupawat S."/>
        </authorList>
    </citation>
    <scope>NUCLEOTIDE SEQUENCE [LARGE SCALE GENOMIC DNA]</scope>
    <source>
        <strain evidence="15 16">BCM23-1</strain>
    </source>
</reference>
<feature type="binding site" evidence="11 12">
    <location>
        <begin position="76"/>
        <end position="77"/>
    </location>
    <ligand>
        <name>FAD</name>
        <dbReference type="ChEBI" id="CHEBI:57692"/>
    </ligand>
</feature>
<dbReference type="GO" id="GO:0016491">
    <property type="term" value="F:oxidoreductase activity"/>
    <property type="evidence" value="ECO:0007669"/>
    <property type="project" value="InterPro"/>
</dbReference>
<dbReference type="InterPro" id="IPR017927">
    <property type="entry name" value="FAD-bd_FR_type"/>
</dbReference>
<keyword evidence="6 11" id="KW-0274">FAD</keyword>
<dbReference type="Pfam" id="PF00175">
    <property type="entry name" value="NAD_binding_1"/>
    <property type="match status" value="1"/>
</dbReference>
<dbReference type="GO" id="GO:0009055">
    <property type="term" value="F:electron transfer activity"/>
    <property type="evidence" value="ECO:0007669"/>
    <property type="project" value="UniProtKB-UniRule"/>
</dbReference>
<evidence type="ECO:0000256" key="2">
    <source>
        <dbReference type="ARBA" id="ARBA00022448"/>
    </source>
</evidence>
<dbReference type="Gene3D" id="3.40.50.80">
    <property type="entry name" value="Nucleotide-binding domain of ferredoxin-NADP reductase (FNR) module"/>
    <property type="match status" value="1"/>
</dbReference>
<dbReference type="EMBL" id="WNHB01000011">
    <property type="protein sequence ID" value="MTT32040.1"/>
    <property type="molecule type" value="Genomic_DNA"/>
</dbReference>
<feature type="binding site" evidence="11 13">
    <location>
        <position position="225"/>
    </location>
    <ligand>
        <name>[2Fe-2S] cluster</name>
        <dbReference type="ChEBI" id="CHEBI:190135"/>
    </ligand>
</feature>
<evidence type="ECO:0000313" key="16">
    <source>
        <dbReference type="Proteomes" id="UP000440978"/>
    </source>
</evidence>
<dbReference type="OrthoDB" id="9778346at2"/>
<keyword evidence="7 11" id="KW-0665">Pyrimidine biosynthesis</keyword>
<evidence type="ECO:0000259" key="14">
    <source>
        <dbReference type="PROSITE" id="PS51384"/>
    </source>
</evidence>
<evidence type="ECO:0000256" key="4">
    <source>
        <dbReference type="ARBA" id="ARBA00022714"/>
    </source>
</evidence>
<dbReference type="AlphaFoldDB" id="A0A6N8CQU0"/>
<feature type="binding site" evidence="11 13">
    <location>
        <position position="245"/>
    </location>
    <ligand>
        <name>[2Fe-2S] cluster</name>
        <dbReference type="ChEBI" id="CHEBI:190135"/>
    </ligand>
</feature>
<dbReference type="PROSITE" id="PS51384">
    <property type="entry name" value="FAD_FR"/>
    <property type="match status" value="1"/>
</dbReference>
<dbReference type="RefSeq" id="WP_155218665.1">
    <property type="nucleotide sequence ID" value="NZ_WNHB01000011.1"/>
</dbReference>
<dbReference type="CDD" id="cd06218">
    <property type="entry name" value="DHOD_e_trans"/>
    <property type="match status" value="1"/>
</dbReference>
<dbReference type="InterPro" id="IPR023455">
    <property type="entry name" value="Dihydroorotate_DHASE_ETsu"/>
</dbReference>
<keyword evidence="8 11" id="KW-0249">Electron transport</keyword>
<evidence type="ECO:0000256" key="11">
    <source>
        <dbReference type="HAMAP-Rule" id="MF_01211"/>
    </source>
</evidence>
<comment type="pathway">
    <text evidence="11">Pyrimidine metabolism; UMP biosynthesis via de novo pathway; orotate from (S)-dihydroorotate (NAD(+) route): step 1/1.</text>
</comment>
<dbReference type="GO" id="GO:0050660">
    <property type="term" value="F:flavin adenine dinucleotide binding"/>
    <property type="evidence" value="ECO:0007669"/>
    <property type="project" value="InterPro"/>
</dbReference>
<dbReference type="SUPFAM" id="SSF52343">
    <property type="entry name" value="Ferredoxin reductase-like, C-terminal NADP-linked domain"/>
    <property type="match status" value="1"/>
</dbReference>
<proteinExistence type="inferred from homology"/>
<evidence type="ECO:0000256" key="3">
    <source>
        <dbReference type="ARBA" id="ARBA00022630"/>
    </source>
</evidence>
<dbReference type="Gene3D" id="2.40.30.10">
    <property type="entry name" value="Translation factors"/>
    <property type="match status" value="1"/>
</dbReference>
<comment type="cofactor">
    <cofactor evidence="11">
        <name>[2Fe-2S] cluster</name>
        <dbReference type="ChEBI" id="CHEBI:190135"/>
    </cofactor>
    <text evidence="11">Binds 1 [2Fe-2S] cluster per subunit.</text>
</comment>
<sequence>MINEKMLITKNTCIAPKIYELTVQGDLVDLIREPGQFVHIKVSDGTLPLLRRPISIASINRNTKELTLIYRVDGVGTKTLSLRSQGDRLEILGPLGHGFPLDVINQGETAVLVGGGIGVPPLYELSKSLSKKGIKVIHVLGFRTLEDTFYQKQFEELGKTVIVTDDGSSKFKGTVIDALQLLNLNYQVMYACGPTPMLAALENGYSDKPLYLSLEERMGCAVGACMACVCHTVDEDDEKGYRKVCSDGPVFKSGEVKLSC</sequence>
<gene>
    <name evidence="11" type="primary">pyrK</name>
    <name evidence="15" type="ORF">GMB86_08445</name>
</gene>
<keyword evidence="10 11" id="KW-0411">Iron-sulfur</keyword>
<dbReference type="Gene3D" id="2.10.240.10">
    <property type="entry name" value="Dihydroorotate dehydrogenase, electron transfer subunit"/>
    <property type="match status" value="1"/>
</dbReference>
<dbReference type="InterPro" id="IPR037117">
    <property type="entry name" value="Dihydroorotate_DH_ele_sf"/>
</dbReference>
<dbReference type="GO" id="GO:0044205">
    <property type="term" value="P:'de novo' UMP biosynthetic process"/>
    <property type="evidence" value="ECO:0007669"/>
    <property type="project" value="UniProtKB-UniRule"/>
</dbReference>
<dbReference type="GO" id="GO:0046872">
    <property type="term" value="F:metal ion binding"/>
    <property type="evidence" value="ECO:0007669"/>
    <property type="project" value="UniProtKB-KW"/>
</dbReference>
<evidence type="ECO:0000313" key="15">
    <source>
        <dbReference type="EMBL" id="MTT32040.1"/>
    </source>
</evidence>
<dbReference type="InterPro" id="IPR017938">
    <property type="entry name" value="Riboflavin_synthase-like_b-brl"/>
</dbReference>
<evidence type="ECO:0000256" key="5">
    <source>
        <dbReference type="ARBA" id="ARBA00022723"/>
    </source>
</evidence>
<dbReference type="SUPFAM" id="SSF63380">
    <property type="entry name" value="Riboflavin synthase domain-like"/>
    <property type="match status" value="1"/>
</dbReference>
<dbReference type="HAMAP" id="MF_01211">
    <property type="entry name" value="DHODB_Fe_S_bind"/>
    <property type="match status" value="1"/>
</dbReference>
<comment type="caution">
    <text evidence="15">The sequence shown here is derived from an EMBL/GenBank/DDBJ whole genome shotgun (WGS) entry which is preliminary data.</text>
</comment>
<dbReference type="InterPro" id="IPR012165">
    <property type="entry name" value="Cyt_c3_hydrogenase_gsu"/>
</dbReference>
<dbReference type="GO" id="GO:0051537">
    <property type="term" value="F:2 iron, 2 sulfur cluster binding"/>
    <property type="evidence" value="ECO:0007669"/>
    <property type="project" value="UniProtKB-KW"/>
</dbReference>
<keyword evidence="9 11" id="KW-0408">Iron</keyword>
<accession>A0A6N8CQU0</accession>
<comment type="function">
    <text evidence="11">Responsible for channeling the electrons from the oxidation of dihydroorotate from the FMN redox center in the PyrD type B subunit to the ultimate electron acceptor NAD(+).</text>
</comment>
<dbReference type="InterPro" id="IPR039261">
    <property type="entry name" value="FNR_nucleotide-bd"/>
</dbReference>
<dbReference type="PIRSF" id="PIRSF006816">
    <property type="entry name" value="Cyc3_hyd_g"/>
    <property type="match status" value="1"/>
</dbReference>
<organism evidence="15 16">
    <name type="scientific">Terrilactibacillus tamarindi</name>
    <dbReference type="NCBI Taxonomy" id="2599694"/>
    <lineage>
        <taxon>Bacteria</taxon>
        <taxon>Bacillati</taxon>
        <taxon>Bacillota</taxon>
        <taxon>Bacilli</taxon>
        <taxon>Bacillales</taxon>
        <taxon>Bacillaceae</taxon>
        <taxon>Terrilactibacillus</taxon>
    </lineage>
</organism>
<keyword evidence="2 11" id="KW-0813">Transport</keyword>
<keyword evidence="16" id="KW-1185">Reference proteome</keyword>
<evidence type="ECO:0000256" key="10">
    <source>
        <dbReference type="ARBA" id="ARBA00023014"/>
    </source>
</evidence>
<feature type="binding site" evidence="11 12">
    <location>
        <begin position="69"/>
        <end position="71"/>
    </location>
    <ligand>
        <name>FAD</name>
        <dbReference type="ChEBI" id="CHEBI:57692"/>
    </ligand>
</feature>
<evidence type="ECO:0000256" key="13">
    <source>
        <dbReference type="PIRSR" id="PIRSR006816-2"/>
    </source>
</evidence>